<feature type="domain" description="NADPH-dependent FMN reductase-like" evidence="3">
    <location>
        <begin position="1"/>
        <end position="149"/>
    </location>
</feature>
<sequence length="233" mass="26384">MNIFCFIGSMQGKNSTTLKYTKQLIDSLPSRGNNVDVFTAESLNILPCMGCNSCFATGICPQDNKDDMKMIKEKIKKCDLLIIGSPVYIHQISGSTKVFIDRLAHWSHLFPLTGKLAVVCTSTSTSGEEYVTSYLKKVVSAFGCICIDSLVINDLMLEEDINRNIMQLAEKVDKAYKNPKSLRGNVFQNGLYSSMYNQLSKHRQGYEYNYWLKNGLLDFYTFDSFLTYTLNKV</sequence>
<comment type="caution">
    <text evidence="4">The sequence shown here is derived from an EMBL/GenBank/DDBJ whole genome shotgun (WGS) entry which is preliminary data.</text>
</comment>
<evidence type="ECO:0000256" key="2">
    <source>
        <dbReference type="ARBA" id="ARBA00022643"/>
    </source>
</evidence>
<keyword evidence="2" id="KW-0288">FMN</keyword>
<accession>A0A4V2UTD6</accession>
<dbReference type="PANTHER" id="PTHR43278">
    <property type="entry name" value="NAD(P)H-DEPENDENT FMN-CONTAINING OXIDOREDUCTASE YWQN-RELATED"/>
    <property type="match status" value="1"/>
</dbReference>
<dbReference type="AlphaFoldDB" id="A0A4V2UTD6"/>
<dbReference type="InterPro" id="IPR051796">
    <property type="entry name" value="ISF_SsuE-like"/>
</dbReference>
<proteinExistence type="predicted"/>
<gene>
    <name evidence="4" type="ORF">EDD65_1205</name>
</gene>
<dbReference type="SUPFAM" id="SSF52218">
    <property type="entry name" value="Flavoproteins"/>
    <property type="match status" value="1"/>
</dbReference>
<keyword evidence="1" id="KW-0285">Flavoprotein</keyword>
<evidence type="ECO:0000313" key="4">
    <source>
        <dbReference type="EMBL" id="TCS85596.1"/>
    </source>
</evidence>
<dbReference type="RefSeq" id="WP_132029705.1">
    <property type="nucleotide sequence ID" value="NZ_CP068564.1"/>
</dbReference>
<reference evidence="4 5" key="1">
    <citation type="submission" date="2019-03" db="EMBL/GenBank/DDBJ databases">
        <title>Genomic Encyclopedia of Type Strains, Phase IV (KMG-IV): sequencing the most valuable type-strain genomes for metagenomic binning, comparative biology and taxonomic classification.</title>
        <authorList>
            <person name="Goeker M."/>
        </authorList>
    </citation>
    <scope>NUCLEOTIDE SEQUENCE [LARGE SCALE GENOMIC DNA]</scope>
    <source>
        <strain evidence="4 5">DSM 26752</strain>
    </source>
</reference>
<dbReference type="InterPro" id="IPR029039">
    <property type="entry name" value="Flavoprotein-like_sf"/>
</dbReference>
<keyword evidence="5" id="KW-1185">Reference proteome</keyword>
<evidence type="ECO:0000256" key="1">
    <source>
        <dbReference type="ARBA" id="ARBA00022630"/>
    </source>
</evidence>
<evidence type="ECO:0000259" key="3">
    <source>
        <dbReference type="Pfam" id="PF03358"/>
    </source>
</evidence>
<name>A0A4V2UTD6_9FIRM</name>
<protein>
    <submittedName>
        <fullName evidence="4">NADPH-dependent FMN reductase</fullName>
    </submittedName>
</protein>
<dbReference type="Pfam" id="PF03358">
    <property type="entry name" value="FMN_red"/>
    <property type="match status" value="1"/>
</dbReference>
<dbReference type="Gene3D" id="3.40.50.360">
    <property type="match status" value="1"/>
</dbReference>
<dbReference type="Proteomes" id="UP000294567">
    <property type="component" value="Unassembled WGS sequence"/>
</dbReference>
<dbReference type="EMBL" id="SMAE01000020">
    <property type="protein sequence ID" value="TCS85596.1"/>
    <property type="molecule type" value="Genomic_DNA"/>
</dbReference>
<organism evidence="4 5">
    <name type="scientific">Keratinibaculum paraultunense</name>
    <dbReference type="NCBI Taxonomy" id="1278232"/>
    <lineage>
        <taxon>Bacteria</taxon>
        <taxon>Bacillati</taxon>
        <taxon>Bacillota</taxon>
        <taxon>Tissierellia</taxon>
        <taxon>Tissierellales</taxon>
        <taxon>Tepidimicrobiaceae</taxon>
        <taxon>Keratinibaculum</taxon>
    </lineage>
</organism>
<evidence type="ECO:0000313" key="5">
    <source>
        <dbReference type="Proteomes" id="UP000294567"/>
    </source>
</evidence>
<dbReference type="OrthoDB" id="9805976at2"/>
<dbReference type="GO" id="GO:0016491">
    <property type="term" value="F:oxidoreductase activity"/>
    <property type="evidence" value="ECO:0007669"/>
    <property type="project" value="InterPro"/>
</dbReference>
<dbReference type="PANTHER" id="PTHR43278:SF4">
    <property type="entry name" value="NAD(P)H-DEPENDENT FMN-CONTAINING OXIDOREDUCTASE YWQN-RELATED"/>
    <property type="match status" value="1"/>
</dbReference>
<dbReference type="InterPro" id="IPR005025">
    <property type="entry name" value="FMN_Rdtase-like_dom"/>
</dbReference>